<keyword evidence="2" id="KW-1003">Cell membrane</keyword>
<keyword evidence="3 11" id="KW-0808">Transferase</keyword>
<evidence type="ECO:0000256" key="3">
    <source>
        <dbReference type="ARBA" id="ARBA00022679"/>
    </source>
</evidence>
<dbReference type="Pfam" id="PF05231">
    <property type="entry name" value="MASE1"/>
    <property type="match status" value="1"/>
</dbReference>
<evidence type="ECO:0000256" key="6">
    <source>
        <dbReference type="ARBA" id="ARBA00022989"/>
    </source>
</evidence>
<dbReference type="InterPro" id="IPR007895">
    <property type="entry name" value="MASE1"/>
</dbReference>
<name>A0ABT1WU37_ACTSU</name>
<keyword evidence="8 9" id="KW-0472">Membrane</keyword>
<dbReference type="EMBL" id="JAJUPA010000003">
    <property type="protein sequence ID" value="MCQ9629588.1"/>
    <property type="molecule type" value="Genomic_DNA"/>
</dbReference>
<dbReference type="InterPro" id="IPR003594">
    <property type="entry name" value="HATPase_dom"/>
</dbReference>
<dbReference type="SUPFAM" id="SSF55874">
    <property type="entry name" value="ATPase domain of HSP90 chaperone/DNA topoisomerase II/histidine kinase"/>
    <property type="match status" value="1"/>
</dbReference>
<keyword evidence="4 9" id="KW-0812">Transmembrane</keyword>
<feature type="transmembrane region" description="Helical" evidence="9">
    <location>
        <begin position="131"/>
        <end position="154"/>
    </location>
</feature>
<dbReference type="EC" id="2.7.13.3" evidence="11"/>
<keyword evidence="7" id="KW-0902">Two-component regulatory system</keyword>
<feature type="transmembrane region" description="Helical" evidence="9">
    <location>
        <begin position="32"/>
        <end position="53"/>
    </location>
</feature>
<comment type="subcellular location">
    <subcellularLocation>
        <location evidence="1">Cell membrane</location>
        <topology evidence="1">Multi-pass membrane protein</topology>
    </subcellularLocation>
</comment>
<dbReference type="GO" id="GO:0004673">
    <property type="term" value="F:protein histidine kinase activity"/>
    <property type="evidence" value="ECO:0007669"/>
    <property type="project" value="UniProtKB-EC"/>
</dbReference>
<feature type="transmembrane region" description="Helical" evidence="9">
    <location>
        <begin position="73"/>
        <end position="92"/>
    </location>
</feature>
<evidence type="ECO:0000256" key="9">
    <source>
        <dbReference type="SAM" id="Phobius"/>
    </source>
</evidence>
<evidence type="ECO:0000256" key="2">
    <source>
        <dbReference type="ARBA" id="ARBA00022475"/>
    </source>
</evidence>
<evidence type="ECO:0000256" key="7">
    <source>
        <dbReference type="ARBA" id="ARBA00023012"/>
    </source>
</evidence>
<evidence type="ECO:0000313" key="12">
    <source>
        <dbReference type="Proteomes" id="UP001206331"/>
    </source>
</evidence>
<dbReference type="SMART" id="SM00387">
    <property type="entry name" value="HATPase_c"/>
    <property type="match status" value="1"/>
</dbReference>
<gene>
    <name evidence="11" type="primary">uhpB</name>
    <name evidence="11" type="ORF">LZL92_04745</name>
</gene>
<dbReference type="Proteomes" id="UP001206331">
    <property type="component" value="Unassembled WGS sequence"/>
</dbReference>
<dbReference type="Pfam" id="PF07730">
    <property type="entry name" value="HisKA_3"/>
    <property type="match status" value="1"/>
</dbReference>
<dbReference type="GeneID" id="34290676"/>
<evidence type="ECO:0000256" key="5">
    <source>
        <dbReference type="ARBA" id="ARBA00022777"/>
    </source>
</evidence>
<protein>
    <submittedName>
        <fullName evidence="11">Signal transduction histidine-protein kinase/phosphatase UhpB</fullName>
        <ecNumber evidence="11">2.7.13.3</ecNumber>
    </submittedName>
</protein>
<comment type="caution">
    <text evidence="11">The sequence shown here is derived from an EMBL/GenBank/DDBJ whole genome shotgun (WGS) entry which is preliminary data.</text>
</comment>
<evidence type="ECO:0000313" key="11">
    <source>
        <dbReference type="EMBL" id="MCQ9629588.1"/>
    </source>
</evidence>
<feature type="transmembrane region" description="Helical" evidence="9">
    <location>
        <begin position="104"/>
        <end position="125"/>
    </location>
</feature>
<dbReference type="RefSeq" id="WP_014991871.1">
    <property type="nucleotide sequence ID" value="NZ_CP090556.1"/>
</dbReference>
<feature type="transmembrane region" description="Helical" evidence="9">
    <location>
        <begin position="175"/>
        <end position="193"/>
    </location>
</feature>
<keyword evidence="6 9" id="KW-1133">Transmembrane helix</keyword>
<dbReference type="Gene3D" id="1.20.5.1930">
    <property type="match status" value="1"/>
</dbReference>
<sequence>MIAIFSWFFIFCSYLCLWVISDYLLKDPILAVLFLPFSFRVGLSLHTNIRYWWIGYFSEWVFLYFIFKSYSDISILILYILSVCSIPIVFCFKKFYSGKQWRKFFIQACLVTIISLCNFIVMAWADFGISSVLLVSLTGGVLMLPACSLIYDYVFNKSWIPFTANYIKRPIRLRIGYILIYAILFIVNILIQSIMPSEFTRFAIFCLAIPIVLLAFHYGWQGALLGTLLNSIALIATTHSFSYVEITDLLLLILMQTITGIFLGLSVQYQRELNTYLSIELNRNKLLTKKLINTEEEIRKDISRELHDEIGQNITAIRMQSSILKKLESSEHSQRCAEMIEHLSLNIYDTTKGILNRIRPKLLDDLGLYQAIQNLFIELDISKQGVRTKLIFENKFKHQLDHVLEITLYRLCQEGLNNALKYSQASEIGISIIIEKDIRLSIYDNGIGFNPDEIMDGFGLKGMKERVEILDGKFKIVSNTIKNNDKQGTSIFITLPLI</sequence>
<dbReference type="InterPro" id="IPR005467">
    <property type="entry name" value="His_kinase_dom"/>
</dbReference>
<proteinExistence type="predicted"/>
<evidence type="ECO:0000256" key="4">
    <source>
        <dbReference type="ARBA" id="ARBA00022692"/>
    </source>
</evidence>
<dbReference type="InterPro" id="IPR011712">
    <property type="entry name" value="Sig_transdc_His_kin_sub3_dim/P"/>
</dbReference>
<keyword evidence="12" id="KW-1185">Reference proteome</keyword>
<dbReference type="Gene3D" id="3.30.565.10">
    <property type="entry name" value="Histidine kinase-like ATPase, C-terminal domain"/>
    <property type="match status" value="1"/>
</dbReference>
<dbReference type="PANTHER" id="PTHR24421">
    <property type="entry name" value="NITRATE/NITRITE SENSOR PROTEIN NARX-RELATED"/>
    <property type="match status" value="1"/>
</dbReference>
<evidence type="ECO:0000256" key="1">
    <source>
        <dbReference type="ARBA" id="ARBA00004651"/>
    </source>
</evidence>
<accession>A0ABT1WU37</accession>
<dbReference type="PANTHER" id="PTHR24421:SF58">
    <property type="entry name" value="SIGNAL TRANSDUCTION HISTIDINE-PROTEIN KINASE_PHOSPHATASE UHPB"/>
    <property type="match status" value="1"/>
</dbReference>
<dbReference type="Pfam" id="PF02518">
    <property type="entry name" value="HATPase_c"/>
    <property type="match status" value="1"/>
</dbReference>
<dbReference type="InterPro" id="IPR050482">
    <property type="entry name" value="Sensor_HK_TwoCompSys"/>
</dbReference>
<evidence type="ECO:0000259" key="10">
    <source>
        <dbReference type="PROSITE" id="PS50109"/>
    </source>
</evidence>
<keyword evidence="5 11" id="KW-0418">Kinase</keyword>
<dbReference type="PROSITE" id="PS50109">
    <property type="entry name" value="HIS_KIN"/>
    <property type="match status" value="1"/>
</dbReference>
<dbReference type="CDD" id="cd16917">
    <property type="entry name" value="HATPase_UhpB-NarQ-NarX-like"/>
    <property type="match status" value="1"/>
</dbReference>
<feature type="domain" description="Histidine kinase" evidence="10">
    <location>
        <begin position="305"/>
        <end position="498"/>
    </location>
</feature>
<reference evidence="11 12" key="1">
    <citation type="submission" date="2021-12" db="EMBL/GenBank/DDBJ databases">
        <title>Identification and characterization of A. suis stains in western Canada.</title>
        <authorList>
            <person name="Kulathunga D.G.R.S."/>
            <person name="De Oliveira Costa M."/>
        </authorList>
    </citation>
    <scope>NUCLEOTIDE SEQUENCE [LARGE SCALE GENOMIC DNA]</scope>
    <source>
        <strain evidence="11 12">18_292</strain>
    </source>
</reference>
<feature type="transmembrane region" description="Helical" evidence="9">
    <location>
        <begin position="249"/>
        <end position="267"/>
    </location>
</feature>
<organism evidence="11 12">
    <name type="scientific">Actinobacillus suis</name>
    <dbReference type="NCBI Taxonomy" id="716"/>
    <lineage>
        <taxon>Bacteria</taxon>
        <taxon>Pseudomonadati</taxon>
        <taxon>Pseudomonadota</taxon>
        <taxon>Gammaproteobacteria</taxon>
        <taxon>Pasteurellales</taxon>
        <taxon>Pasteurellaceae</taxon>
        <taxon>Actinobacillus</taxon>
    </lineage>
</organism>
<dbReference type="NCBIfam" id="NF008649">
    <property type="entry name" value="PRK11644.1"/>
    <property type="match status" value="1"/>
</dbReference>
<evidence type="ECO:0000256" key="8">
    <source>
        <dbReference type="ARBA" id="ARBA00023136"/>
    </source>
</evidence>
<feature type="transmembrane region" description="Helical" evidence="9">
    <location>
        <begin position="199"/>
        <end position="216"/>
    </location>
</feature>
<feature type="transmembrane region" description="Helical" evidence="9">
    <location>
        <begin position="6"/>
        <end position="25"/>
    </location>
</feature>
<dbReference type="InterPro" id="IPR036890">
    <property type="entry name" value="HATPase_C_sf"/>
</dbReference>